<evidence type="ECO:0000313" key="11">
    <source>
        <dbReference type="Proteomes" id="UP000053244"/>
    </source>
</evidence>
<reference evidence="10 11" key="1">
    <citation type="submission" date="2015-10" db="EMBL/GenBank/DDBJ databases">
        <authorList>
            <person name="Gilbert D.G."/>
        </authorList>
    </citation>
    <scope>NUCLEOTIDE SEQUENCE [LARGE SCALE GENOMIC DNA]</scope>
    <source>
        <strain evidence="10 11">NRRL B-16712</strain>
    </source>
</reference>
<comment type="subcellular location">
    <subcellularLocation>
        <location evidence="1">Cell membrane</location>
        <topology evidence="1">Multi-pass membrane protein</topology>
    </subcellularLocation>
</comment>
<evidence type="ECO:0000256" key="6">
    <source>
        <dbReference type="ARBA" id="ARBA00023136"/>
    </source>
</evidence>
<evidence type="ECO:0000256" key="8">
    <source>
        <dbReference type="SAM" id="SignalP"/>
    </source>
</evidence>
<evidence type="ECO:0000313" key="10">
    <source>
        <dbReference type="EMBL" id="KUL23480.1"/>
    </source>
</evidence>
<feature type="region of interest" description="Disordered" evidence="7">
    <location>
        <begin position="169"/>
        <end position="253"/>
    </location>
</feature>
<dbReference type="InterPro" id="IPR050445">
    <property type="entry name" value="Bact_polysacc_biosynth/exp"/>
</dbReference>
<dbReference type="AlphaFoldDB" id="A0A101JAZ9"/>
<dbReference type="PANTHER" id="PTHR32309">
    <property type="entry name" value="TYROSINE-PROTEIN KINASE"/>
    <property type="match status" value="1"/>
</dbReference>
<dbReference type="EMBL" id="LLZH01000331">
    <property type="protein sequence ID" value="KUL23480.1"/>
    <property type="molecule type" value="Genomic_DNA"/>
</dbReference>
<name>A0A101JAZ9_9ACTN</name>
<evidence type="ECO:0000259" key="9">
    <source>
        <dbReference type="Pfam" id="PF02706"/>
    </source>
</evidence>
<keyword evidence="6" id="KW-0472">Membrane</keyword>
<sequence>MIRRLVLITVLAVLGGAAGATYAAVKDPTYTAKAYVVATASRSDPATALNFAQAYGRIATSGPVLAAARSRLHDVAGLSSVRASTSPDAPVVEIVATGTSARHTADLANAVARALADYASKRSTDTTVKLSVLAPATVPARPTSPKPPLELAVGAAAGLLIGGLAALGGGGRREPPAEPAGTPPAARAAVPPAPPDRTLLQPILTLPPVSHPDGTPPTALLRPVPDHPVSPAVGTAPLPPAVGRAPVEGSEDL</sequence>
<evidence type="ECO:0000256" key="4">
    <source>
        <dbReference type="ARBA" id="ARBA00022692"/>
    </source>
</evidence>
<evidence type="ECO:0000256" key="2">
    <source>
        <dbReference type="ARBA" id="ARBA00006683"/>
    </source>
</evidence>
<keyword evidence="3" id="KW-1003">Cell membrane</keyword>
<feature type="signal peptide" evidence="8">
    <location>
        <begin position="1"/>
        <end position="23"/>
    </location>
</feature>
<gene>
    <name evidence="10" type="ORF">ADL15_45720</name>
</gene>
<proteinExistence type="inferred from homology"/>
<feature type="domain" description="Polysaccharide chain length determinant N-terminal" evidence="9">
    <location>
        <begin position="2"/>
        <end position="56"/>
    </location>
</feature>
<evidence type="ECO:0000256" key="5">
    <source>
        <dbReference type="ARBA" id="ARBA00022989"/>
    </source>
</evidence>
<feature type="chain" id="PRO_5007097558" description="Polysaccharide chain length determinant N-terminal domain-containing protein" evidence="8">
    <location>
        <begin position="24"/>
        <end position="253"/>
    </location>
</feature>
<evidence type="ECO:0000256" key="7">
    <source>
        <dbReference type="SAM" id="MobiDB-lite"/>
    </source>
</evidence>
<organism evidence="10 11">
    <name type="scientific">Actinoplanes awajinensis subsp. mycoplanecinus</name>
    <dbReference type="NCBI Taxonomy" id="135947"/>
    <lineage>
        <taxon>Bacteria</taxon>
        <taxon>Bacillati</taxon>
        <taxon>Actinomycetota</taxon>
        <taxon>Actinomycetes</taxon>
        <taxon>Micromonosporales</taxon>
        <taxon>Micromonosporaceae</taxon>
        <taxon>Actinoplanes</taxon>
    </lineage>
</organism>
<keyword evidence="5" id="KW-1133">Transmembrane helix</keyword>
<dbReference type="PANTHER" id="PTHR32309:SF31">
    <property type="entry name" value="CAPSULAR EXOPOLYSACCHARIDE FAMILY"/>
    <property type="match status" value="1"/>
</dbReference>
<evidence type="ECO:0000256" key="1">
    <source>
        <dbReference type="ARBA" id="ARBA00004651"/>
    </source>
</evidence>
<accession>A0A101JAZ9</accession>
<keyword evidence="4" id="KW-0812">Transmembrane</keyword>
<dbReference type="GO" id="GO:0005886">
    <property type="term" value="C:plasma membrane"/>
    <property type="evidence" value="ECO:0007669"/>
    <property type="project" value="UniProtKB-SubCell"/>
</dbReference>
<dbReference type="Pfam" id="PF02706">
    <property type="entry name" value="Wzz"/>
    <property type="match status" value="1"/>
</dbReference>
<dbReference type="Proteomes" id="UP000053244">
    <property type="component" value="Unassembled WGS sequence"/>
</dbReference>
<comment type="similarity">
    <text evidence="2">Belongs to the CpsC/CapA family.</text>
</comment>
<comment type="caution">
    <text evidence="10">The sequence shown here is derived from an EMBL/GenBank/DDBJ whole genome shotgun (WGS) entry which is preliminary data.</text>
</comment>
<keyword evidence="11" id="KW-1185">Reference proteome</keyword>
<protein>
    <recommendedName>
        <fullName evidence="9">Polysaccharide chain length determinant N-terminal domain-containing protein</fullName>
    </recommendedName>
</protein>
<dbReference type="InterPro" id="IPR003856">
    <property type="entry name" value="LPS_length_determ_N"/>
</dbReference>
<evidence type="ECO:0000256" key="3">
    <source>
        <dbReference type="ARBA" id="ARBA00022475"/>
    </source>
</evidence>
<keyword evidence="8" id="KW-0732">Signal</keyword>